<organism evidence="3 4">
    <name type="scientific">Ceratodon purpureus</name>
    <name type="common">Fire moss</name>
    <name type="synonym">Dicranum purpureum</name>
    <dbReference type="NCBI Taxonomy" id="3225"/>
    <lineage>
        <taxon>Eukaryota</taxon>
        <taxon>Viridiplantae</taxon>
        <taxon>Streptophyta</taxon>
        <taxon>Embryophyta</taxon>
        <taxon>Bryophyta</taxon>
        <taxon>Bryophytina</taxon>
        <taxon>Bryopsida</taxon>
        <taxon>Dicranidae</taxon>
        <taxon>Pseudoditrichales</taxon>
        <taxon>Ditrichaceae</taxon>
        <taxon>Ceratodon</taxon>
    </lineage>
</organism>
<comment type="caution">
    <text evidence="3">The sequence shown here is derived from an EMBL/GenBank/DDBJ whole genome shotgun (WGS) entry which is preliminary data.</text>
</comment>
<accession>A0A8T0G661</accession>
<feature type="region of interest" description="Disordered" evidence="1">
    <location>
        <begin position="56"/>
        <end position="82"/>
    </location>
</feature>
<dbReference type="EMBL" id="CM026433">
    <property type="protein sequence ID" value="KAG0554763.1"/>
    <property type="molecule type" value="Genomic_DNA"/>
</dbReference>
<dbReference type="AlphaFoldDB" id="A0A8T0G661"/>
<keyword evidence="4" id="KW-1185">Reference proteome</keyword>
<proteinExistence type="predicted"/>
<sequence>MVEEILVQDGGPLTIWSHSGMTAFKHSPLHKSFIYIELHHSSLILLKKFLNRSQPRKRTSMMGSLSHHSHYSTSGRPRPKKQHFLSPLMWGFVTASGPPLRATFNVQKANVPSPGSSPIYRRP</sequence>
<dbReference type="Proteomes" id="UP000822688">
    <property type="component" value="Chromosome 12"/>
</dbReference>
<reference evidence="3" key="1">
    <citation type="submission" date="2020-06" db="EMBL/GenBank/DDBJ databases">
        <title>WGS assembly of Ceratodon purpureus strain R40.</title>
        <authorList>
            <person name="Carey S.B."/>
            <person name="Jenkins J."/>
            <person name="Shu S."/>
            <person name="Lovell J.T."/>
            <person name="Sreedasyam A."/>
            <person name="Maumus F."/>
            <person name="Tiley G.P."/>
            <person name="Fernandez-Pozo N."/>
            <person name="Barry K."/>
            <person name="Chen C."/>
            <person name="Wang M."/>
            <person name="Lipzen A."/>
            <person name="Daum C."/>
            <person name="Saski C.A."/>
            <person name="Payton A.C."/>
            <person name="Mcbreen J.C."/>
            <person name="Conrad R.E."/>
            <person name="Kollar L.M."/>
            <person name="Olsson S."/>
            <person name="Huttunen S."/>
            <person name="Landis J.B."/>
            <person name="Wickett N.J."/>
            <person name="Johnson M.G."/>
            <person name="Rensing S.A."/>
            <person name="Grimwood J."/>
            <person name="Schmutz J."/>
            <person name="Mcdaniel S.F."/>
        </authorList>
    </citation>
    <scope>NUCLEOTIDE SEQUENCE</scope>
    <source>
        <strain evidence="3">R40</strain>
    </source>
</reference>
<name>A0A8T0G661_CERPU</name>
<evidence type="ECO:0000313" key="2">
    <source>
        <dbReference type="EMBL" id="KAG0554762.1"/>
    </source>
</evidence>
<evidence type="ECO:0000313" key="3">
    <source>
        <dbReference type="EMBL" id="KAG0554763.1"/>
    </source>
</evidence>
<evidence type="ECO:0000256" key="1">
    <source>
        <dbReference type="SAM" id="MobiDB-lite"/>
    </source>
</evidence>
<gene>
    <name evidence="2" type="ORF">KC19_12G116500</name>
    <name evidence="3" type="ORF">KC19_12G116600</name>
</gene>
<dbReference type="EMBL" id="CM026433">
    <property type="protein sequence ID" value="KAG0554762.1"/>
    <property type="molecule type" value="Genomic_DNA"/>
</dbReference>
<evidence type="ECO:0000313" key="4">
    <source>
        <dbReference type="Proteomes" id="UP000822688"/>
    </source>
</evidence>
<protein>
    <submittedName>
        <fullName evidence="3">Uncharacterized protein</fullName>
    </submittedName>
</protein>